<evidence type="ECO:0000313" key="2">
    <source>
        <dbReference type="EMBL" id="RXI99849.1"/>
    </source>
</evidence>
<dbReference type="AlphaFoldDB" id="A0A4Q0VR58"/>
<keyword evidence="3" id="KW-1185">Reference proteome</keyword>
<sequence>MGKILVTGATGNIGKYVVENLLKCGVSVRAAVFEIEKNDLSCETVEFDFLKRETFAGALEGVDRVFLVRPPQLANPKKDMRPFLEEVAARGIKQVVFVSLLGVEKNPVVPHRKIEDMILEFSIPYTFLRPGFFMQNLSTTHAIEIKDRNEIFVPVGNAKTSFIDTRDIGAVAAQCFLHEKHLNKSYSLTGNEAIDYYQVANTLSGVLCRKITYKNPGLLNFRRKTINRGIKKEYANVMTMLYLLTKMGTAKKVTHDVENILERKPISFEQFAIDHKNVWL</sequence>
<gene>
    <name evidence="2" type="ORF">DS745_13285</name>
</gene>
<organism evidence="2 3">
    <name type="scientific">Anaerobacillus alkaliphilus</name>
    <dbReference type="NCBI Taxonomy" id="1548597"/>
    <lineage>
        <taxon>Bacteria</taxon>
        <taxon>Bacillati</taxon>
        <taxon>Bacillota</taxon>
        <taxon>Bacilli</taxon>
        <taxon>Bacillales</taxon>
        <taxon>Bacillaceae</taxon>
        <taxon>Anaerobacillus</taxon>
    </lineage>
</organism>
<dbReference type="SUPFAM" id="SSF51735">
    <property type="entry name" value="NAD(P)-binding Rossmann-fold domains"/>
    <property type="match status" value="1"/>
</dbReference>
<dbReference type="InterPro" id="IPR008030">
    <property type="entry name" value="NmrA-like"/>
</dbReference>
<dbReference type="RefSeq" id="WP_129078705.1">
    <property type="nucleotide sequence ID" value="NZ_QOUX01000042.1"/>
</dbReference>
<dbReference type="Proteomes" id="UP000290649">
    <property type="component" value="Unassembled WGS sequence"/>
</dbReference>
<dbReference type="PANTHER" id="PTHR43162:SF1">
    <property type="entry name" value="PRESTALK A DIFFERENTIATION PROTEIN A"/>
    <property type="match status" value="1"/>
</dbReference>
<evidence type="ECO:0000259" key="1">
    <source>
        <dbReference type="Pfam" id="PF05368"/>
    </source>
</evidence>
<dbReference type="InterPro" id="IPR036291">
    <property type="entry name" value="NAD(P)-bd_dom_sf"/>
</dbReference>
<dbReference type="Gene3D" id="3.40.50.720">
    <property type="entry name" value="NAD(P)-binding Rossmann-like Domain"/>
    <property type="match status" value="1"/>
</dbReference>
<accession>A0A4Q0VR58</accession>
<proteinExistence type="predicted"/>
<protein>
    <submittedName>
        <fullName evidence="2">SDR family oxidoreductase</fullName>
    </submittedName>
</protein>
<evidence type="ECO:0000313" key="3">
    <source>
        <dbReference type="Proteomes" id="UP000290649"/>
    </source>
</evidence>
<name>A0A4Q0VR58_9BACI</name>
<dbReference type="CDD" id="cd05269">
    <property type="entry name" value="TMR_SDR_a"/>
    <property type="match status" value="1"/>
</dbReference>
<dbReference type="OrthoDB" id="339107at2"/>
<dbReference type="Gene3D" id="3.90.25.10">
    <property type="entry name" value="UDP-galactose 4-epimerase, domain 1"/>
    <property type="match status" value="1"/>
</dbReference>
<comment type="caution">
    <text evidence="2">The sequence shown here is derived from an EMBL/GenBank/DDBJ whole genome shotgun (WGS) entry which is preliminary data.</text>
</comment>
<dbReference type="InterPro" id="IPR051604">
    <property type="entry name" value="Ergot_Alk_Oxidoreductase"/>
</dbReference>
<dbReference type="PANTHER" id="PTHR43162">
    <property type="match status" value="1"/>
</dbReference>
<feature type="domain" description="NmrA-like" evidence="1">
    <location>
        <begin position="3"/>
        <end position="247"/>
    </location>
</feature>
<dbReference type="Pfam" id="PF05368">
    <property type="entry name" value="NmrA"/>
    <property type="match status" value="1"/>
</dbReference>
<reference evidence="2 3" key="1">
    <citation type="journal article" date="2019" name="Int. J. Syst. Evol. Microbiol.">
        <title>Anaerobacillus alkaliphilus sp. nov., a novel alkaliphilic and moderately halophilic bacterium.</title>
        <authorList>
            <person name="Borsodi A.K."/>
            <person name="Aszalos J.M."/>
            <person name="Bihari P."/>
            <person name="Nagy I."/>
            <person name="Schumann P."/>
            <person name="Sproer C."/>
            <person name="Kovacs A.L."/>
            <person name="Boka K."/>
            <person name="Dobosy P."/>
            <person name="Ovari M."/>
            <person name="Szili-Kovacs T."/>
            <person name="Toth E."/>
        </authorList>
    </citation>
    <scope>NUCLEOTIDE SEQUENCE [LARGE SCALE GENOMIC DNA]</scope>
    <source>
        <strain evidence="2 3">B16-10</strain>
    </source>
</reference>
<dbReference type="EMBL" id="QOUX01000042">
    <property type="protein sequence ID" value="RXI99849.1"/>
    <property type="molecule type" value="Genomic_DNA"/>
</dbReference>